<evidence type="ECO:0000313" key="5">
    <source>
        <dbReference type="Proteomes" id="UP000239800"/>
    </source>
</evidence>
<dbReference type="GO" id="GO:0019867">
    <property type="term" value="C:outer membrane"/>
    <property type="evidence" value="ECO:0007669"/>
    <property type="project" value="InterPro"/>
</dbReference>
<feature type="domain" description="Bacterial surface antigen (D15)" evidence="3">
    <location>
        <begin position="200"/>
        <end position="267"/>
    </location>
</feature>
<comment type="caution">
    <text evidence="4">The sequence shown here is derived from an EMBL/GenBank/DDBJ whole genome shotgun (WGS) entry which is preliminary data.</text>
</comment>
<sequence length="376" mass="42205">MKLPTFSEKIVRIGFQYLTLVLLSLVVIESIQAQEKKKILIDTLDGKLDFTRFVLEADGVLPIISPITEPAVGYGGVLAAVYFIPKEDPTHRPDLVLAAGGLTSNGSWLAGGGYIGYWNADHIRYQGFAGYGEFNLSFYTRRGRELEFQLKSFTFIQRALFRLKGTNFFLGGEYKYANVDIPLFAGNEIVDPIDLNLVNSGVSLITEYDSRNNPFTPSDGLKLHLSYEQNFEFLGSTKDWGRLNFHTYWYWPVSESYVPALRLDGSMVTDSTPFYARPDVYMRGVPALRYQGQVTGLIETEHLYNFNLRWSGVGFAGMGAAFQSRDNFVNDEVVWSLGGGFRYLLARGLGIRAGADIARGPEDWAFYITVGSAWLR</sequence>
<accession>A0A2S7KLM1</accession>
<organism evidence="4 5">
    <name type="scientific">Aureitalea marina</name>
    <dbReference type="NCBI Taxonomy" id="930804"/>
    <lineage>
        <taxon>Bacteria</taxon>
        <taxon>Pseudomonadati</taxon>
        <taxon>Bacteroidota</taxon>
        <taxon>Flavobacteriia</taxon>
        <taxon>Flavobacteriales</taxon>
        <taxon>Flavobacteriaceae</taxon>
        <taxon>Aureitalea</taxon>
    </lineage>
</organism>
<gene>
    <name evidence="4" type="ORF">BST85_00450</name>
</gene>
<dbReference type="Proteomes" id="UP000239800">
    <property type="component" value="Unassembled WGS sequence"/>
</dbReference>
<dbReference type="AlphaFoldDB" id="A0A2S7KLM1"/>
<dbReference type="OrthoDB" id="9771071at2"/>
<keyword evidence="5" id="KW-1185">Reference proteome</keyword>
<evidence type="ECO:0000256" key="2">
    <source>
        <dbReference type="ARBA" id="ARBA00023136"/>
    </source>
</evidence>
<evidence type="ECO:0000313" key="4">
    <source>
        <dbReference type="EMBL" id="PQB03534.1"/>
    </source>
</evidence>
<dbReference type="RefSeq" id="WP_104811456.1">
    <property type="nucleotide sequence ID" value="NZ_MQUB01000001.1"/>
</dbReference>
<dbReference type="InterPro" id="IPR000184">
    <property type="entry name" value="Bac_surfAg_D15"/>
</dbReference>
<keyword evidence="2" id="KW-0472">Membrane</keyword>
<evidence type="ECO:0000259" key="3">
    <source>
        <dbReference type="Pfam" id="PF01103"/>
    </source>
</evidence>
<evidence type="ECO:0000256" key="1">
    <source>
        <dbReference type="ARBA" id="ARBA00004370"/>
    </source>
</evidence>
<name>A0A2S7KLM1_9FLAO</name>
<proteinExistence type="predicted"/>
<dbReference type="EMBL" id="MQUB01000001">
    <property type="protein sequence ID" value="PQB03534.1"/>
    <property type="molecule type" value="Genomic_DNA"/>
</dbReference>
<reference evidence="4 5" key="1">
    <citation type="submission" date="2016-11" db="EMBL/GenBank/DDBJ databases">
        <title>Trade-off between light-utilization and light-protection in marine flavobacteria.</title>
        <authorList>
            <person name="Kumagai Y."/>
        </authorList>
    </citation>
    <scope>NUCLEOTIDE SEQUENCE [LARGE SCALE GENOMIC DNA]</scope>
    <source>
        <strain evidence="4 5">NBRC 107741</strain>
    </source>
</reference>
<comment type="subcellular location">
    <subcellularLocation>
        <location evidence="1">Membrane</location>
    </subcellularLocation>
</comment>
<dbReference type="Gene3D" id="2.40.160.50">
    <property type="entry name" value="membrane protein fhac: a member of the omp85/tpsb transporter family"/>
    <property type="match status" value="1"/>
</dbReference>
<protein>
    <recommendedName>
        <fullName evidence="3">Bacterial surface antigen (D15) domain-containing protein</fullName>
    </recommendedName>
</protein>
<dbReference type="Pfam" id="PF01103">
    <property type="entry name" value="Omp85"/>
    <property type="match status" value="1"/>
</dbReference>